<protein>
    <submittedName>
        <fullName evidence="1">Uncharacterized protein</fullName>
    </submittedName>
</protein>
<name>A0A117QW69_9ACTN</name>
<evidence type="ECO:0000313" key="2">
    <source>
        <dbReference type="Proteomes" id="UP000053669"/>
    </source>
</evidence>
<evidence type="ECO:0000313" key="1">
    <source>
        <dbReference type="EMBL" id="KUN57571.1"/>
    </source>
</evidence>
<organism evidence="1 2">
    <name type="scientific">Streptomyces canus</name>
    <dbReference type="NCBI Taxonomy" id="58343"/>
    <lineage>
        <taxon>Bacteria</taxon>
        <taxon>Bacillati</taxon>
        <taxon>Actinomycetota</taxon>
        <taxon>Actinomycetes</taxon>
        <taxon>Kitasatosporales</taxon>
        <taxon>Streptomycetaceae</taxon>
        <taxon>Streptomyces</taxon>
        <taxon>Streptomyces aurantiacus group</taxon>
    </lineage>
</organism>
<dbReference type="STRING" id="58343.AQJ46_46755"/>
<dbReference type="EMBL" id="LMWU01000070">
    <property type="protein sequence ID" value="KUN57571.1"/>
    <property type="molecule type" value="Genomic_DNA"/>
</dbReference>
<dbReference type="Proteomes" id="UP000053669">
    <property type="component" value="Unassembled WGS sequence"/>
</dbReference>
<dbReference type="RefSeq" id="WP_159064197.1">
    <property type="nucleotide sequence ID" value="NZ_KQ948681.1"/>
</dbReference>
<accession>A0A117QW69</accession>
<sequence length="162" mass="17476">MSALQMAVDAAKAASRAAAYAAATVLAQAIGTEGTIHLPEAHSGVWCRLTAGRLTADILSTSHGDRARMRLIQVTPEAYERVRTWVHDQEGCGHGEDCESCHAEPWPSYEELNAEDSDFAIVHPDDRDRGTAQAAFGRVSFTLDDEPVTKLAKIITLTLASD</sequence>
<gene>
    <name evidence="1" type="ORF">AQJ46_46755</name>
</gene>
<proteinExistence type="predicted"/>
<dbReference type="AlphaFoldDB" id="A0A117QW69"/>
<reference evidence="1 2" key="1">
    <citation type="submission" date="2015-10" db="EMBL/GenBank/DDBJ databases">
        <title>Draft genome sequence of Streptomyces canus DSM 40017, type strain for the species Streptomyces canus.</title>
        <authorList>
            <person name="Ruckert C."/>
            <person name="Winkler A."/>
            <person name="Kalinowski J."/>
            <person name="Kampfer P."/>
            <person name="Glaeser S."/>
        </authorList>
    </citation>
    <scope>NUCLEOTIDE SEQUENCE [LARGE SCALE GENOMIC DNA]</scope>
    <source>
        <strain evidence="1 2">DSM 40017</strain>
    </source>
</reference>
<comment type="caution">
    <text evidence="1">The sequence shown here is derived from an EMBL/GenBank/DDBJ whole genome shotgun (WGS) entry which is preliminary data.</text>
</comment>